<dbReference type="SMART" id="SM00317">
    <property type="entry name" value="SET"/>
    <property type="match status" value="1"/>
</dbReference>
<evidence type="ECO:0000259" key="10">
    <source>
        <dbReference type="PROSITE" id="PS50868"/>
    </source>
</evidence>
<evidence type="ECO:0008006" key="13">
    <source>
        <dbReference type="Google" id="ProtNLM"/>
    </source>
</evidence>
<dbReference type="InterPro" id="IPR046341">
    <property type="entry name" value="SET_dom_sf"/>
</dbReference>
<dbReference type="SMART" id="SM00508">
    <property type="entry name" value="PostSET"/>
    <property type="match status" value="1"/>
</dbReference>
<evidence type="ECO:0000259" key="9">
    <source>
        <dbReference type="PROSITE" id="PS50280"/>
    </source>
</evidence>
<dbReference type="Gene3D" id="2.170.270.10">
    <property type="entry name" value="SET domain"/>
    <property type="match status" value="1"/>
</dbReference>
<dbReference type="PANTHER" id="PTHR46223">
    <property type="entry name" value="HISTONE-LYSINE N-METHYLTRANSFERASE SUV39H"/>
    <property type="match status" value="1"/>
</dbReference>
<evidence type="ECO:0000256" key="5">
    <source>
        <dbReference type="ARBA" id="ARBA00022691"/>
    </source>
</evidence>
<dbReference type="InterPro" id="IPR050973">
    <property type="entry name" value="H3K9_Histone-Lys_N-MTase"/>
</dbReference>
<dbReference type="SUPFAM" id="SSF82199">
    <property type="entry name" value="SET domain"/>
    <property type="match status" value="1"/>
</dbReference>
<feature type="compositionally biased region" description="Polar residues" evidence="8">
    <location>
        <begin position="109"/>
        <end position="119"/>
    </location>
</feature>
<keyword evidence="2" id="KW-0158">Chromosome</keyword>
<keyword evidence="6" id="KW-0479">Metal-binding</keyword>
<comment type="subcellular location">
    <subcellularLocation>
        <location evidence="1">Chromosome</location>
    </subcellularLocation>
</comment>
<keyword evidence="4" id="KW-0808">Transferase</keyword>
<dbReference type="Pfam" id="PF05033">
    <property type="entry name" value="Pre-SET"/>
    <property type="match status" value="1"/>
</dbReference>
<proteinExistence type="predicted"/>
<dbReference type="InterPro" id="IPR007728">
    <property type="entry name" value="Pre-SET_dom"/>
</dbReference>
<evidence type="ECO:0000313" key="12">
    <source>
        <dbReference type="Proteomes" id="UP001274830"/>
    </source>
</evidence>
<dbReference type="EMBL" id="JAUTXT010000032">
    <property type="protein sequence ID" value="KAK3672580.1"/>
    <property type="molecule type" value="Genomic_DNA"/>
</dbReference>
<dbReference type="PROSITE" id="PS50280">
    <property type="entry name" value="SET"/>
    <property type="match status" value="1"/>
</dbReference>
<keyword evidence="5" id="KW-0949">S-adenosyl-L-methionine</keyword>
<dbReference type="GO" id="GO:0032259">
    <property type="term" value="P:methylation"/>
    <property type="evidence" value="ECO:0007669"/>
    <property type="project" value="UniProtKB-KW"/>
</dbReference>
<feature type="domain" description="Post-SET" evidence="10">
    <location>
        <begin position="530"/>
        <end position="546"/>
    </location>
</feature>
<accession>A0AAE0TRR3</accession>
<keyword evidence="7" id="KW-0862">Zinc</keyword>
<dbReference type="PANTHER" id="PTHR46223:SF3">
    <property type="entry name" value="HISTONE-LYSINE N-METHYLTRANSFERASE SET-23"/>
    <property type="match status" value="1"/>
</dbReference>
<evidence type="ECO:0000313" key="11">
    <source>
        <dbReference type="EMBL" id="KAK3672580.1"/>
    </source>
</evidence>
<evidence type="ECO:0000256" key="2">
    <source>
        <dbReference type="ARBA" id="ARBA00022454"/>
    </source>
</evidence>
<dbReference type="GO" id="GO:0008270">
    <property type="term" value="F:zinc ion binding"/>
    <property type="evidence" value="ECO:0007669"/>
    <property type="project" value="InterPro"/>
</dbReference>
<feature type="domain" description="SET" evidence="9">
    <location>
        <begin position="374"/>
        <end position="505"/>
    </location>
</feature>
<protein>
    <recommendedName>
        <fullName evidence="13">SET domain-containing protein</fullName>
    </recommendedName>
</protein>
<evidence type="ECO:0000256" key="7">
    <source>
        <dbReference type="ARBA" id="ARBA00022833"/>
    </source>
</evidence>
<evidence type="ECO:0000256" key="8">
    <source>
        <dbReference type="SAM" id="MobiDB-lite"/>
    </source>
</evidence>
<name>A0AAE0TRR3_9PEZI</name>
<keyword evidence="12" id="KW-1185">Reference proteome</keyword>
<dbReference type="PROSITE" id="PS50868">
    <property type="entry name" value="POST_SET"/>
    <property type="match status" value="1"/>
</dbReference>
<organism evidence="11 12">
    <name type="scientific">Recurvomyces mirabilis</name>
    <dbReference type="NCBI Taxonomy" id="574656"/>
    <lineage>
        <taxon>Eukaryota</taxon>
        <taxon>Fungi</taxon>
        <taxon>Dikarya</taxon>
        <taxon>Ascomycota</taxon>
        <taxon>Pezizomycotina</taxon>
        <taxon>Dothideomycetes</taxon>
        <taxon>Dothideomycetidae</taxon>
        <taxon>Mycosphaerellales</taxon>
        <taxon>Teratosphaeriaceae</taxon>
        <taxon>Recurvomyces</taxon>
    </lineage>
</organism>
<evidence type="ECO:0000256" key="6">
    <source>
        <dbReference type="ARBA" id="ARBA00022723"/>
    </source>
</evidence>
<evidence type="ECO:0000256" key="3">
    <source>
        <dbReference type="ARBA" id="ARBA00022603"/>
    </source>
</evidence>
<dbReference type="AlphaFoldDB" id="A0AAE0TRR3"/>
<gene>
    <name evidence="11" type="ORF">LTR78_007631</name>
</gene>
<dbReference type="GO" id="GO:0042054">
    <property type="term" value="F:histone methyltransferase activity"/>
    <property type="evidence" value="ECO:0007669"/>
    <property type="project" value="InterPro"/>
</dbReference>
<dbReference type="GO" id="GO:0005694">
    <property type="term" value="C:chromosome"/>
    <property type="evidence" value="ECO:0007669"/>
    <property type="project" value="UniProtKB-SubCell"/>
</dbReference>
<dbReference type="Pfam" id="PF00856">
    <property type="entry name" value="SET"/>
    <property type="match status" value="1"/>
</dbReference>
<feature type="region of interest" description="Disordered" evidence="8">
    <location>
        <begin position="86"/>
        <end position="138"/>
    </location>
</feature>
<evidence type="ECO:0000256" key="1">
    <source>
        <dbReference type="ARBA" id="ARBA00004286"/>
    </source>
</evidence>
<feature type="compositionally biased region" description="Low complexity" evidence="8">
    <location>
        <begin position="129"/>
        <end position="138"/>
    </location>
</feature>
<keyword evidence="3" id="KW-0489">Methyltransferase</keyword>
<dbReference type="Proteomes" id="UP001274830">
    <property type="component" value="Unassembled WGS sequence"/>
</dbReference>
<dbReference type="InterPro" id="IPR003616">
    <property type="entry name" value="Post-SET_dom"/>
</dbReference>
<comment type="caution">
    <text evidence="11">The sequence shown here is derived from an EMBL/GenBank/DDBJ whole genome shotgun (WGS) entry which is preliminary data.</text>
</comment>
<dbReference type="GO" id="GO:0005634">
    <property type="term" value="C:nucleus"/>
    <property type="evidence" value="ECO:0007669"/>
    <property type="project" value="InterPro"/>
</dbReference>
<sequence length="547" mass="61851">MPPAINYSVNSLQYAQTNTYRVACKHVSKVICHRLHNDEEQYLVGWKTPKDPLVPPGAICSWHGLAELSASLHHVQLYLESVSAGRRVDGNGQPTTPGLKRKSPDSSDSDTQSAPNFATSLRKDTPLPSRETSVISIGSSSSITTTSEVVSRTFEVYNGILQRKEGKILAKKSRDEGIVKRNAANLPDAPMLQAAAHATTAMAEQQIRIAFENKLGRLRNVRWENYVDNTAPSLDFTFIDSFTLRPGVYRSDPDAHEGCQYPCRQHMGQNIGCEYPRLCTCLEFAAVNEPELKRENEERYQQHLQQKQEKGYFVNTTDLPKRFPYQKPNKDNPHMPSKLQTFYLDQRYPIYECNLNCNCGSVCKSRVVQKGRKVPLVIFKTPNRGWGVKCDEELIRGEFIDTYIGEVITNAEADVRESKAGKDKSSYLYSLDKFVGDAEDLTPDTCYVVDGQFMGGPTRFINHSCEPNIRQYTVSYNKHDLRVYDLAFFAIEDVPAGTELTFDYMDKDEEEEEEVLRQRAEAAADPSNEDKLPCNCGAKKCRGYLWV</sequence>
<reference evidence="11" key="1">
    <citation type="submission" date="2023-07" db="EMBL/GenBank/DDBJ databases">
        <title>Black Yeasts Isolated from many extreme environments.</title>
        <authorList>
            <person name="Coleine C."/>
            <person name="Stajich J.E."/>
            <person name="Selbmann L."/>
        </authorList>
    </citation>
    <scope>NUCLEOTIDE SEQUENCE</scope>
    <source>
        <strain evidence="11">CCFEE 5485</strain>
    </source>
</reference>
<evidence type="ECO:0000256" key="4">
    <source>
        <dbReference type="ARBA" id="ARBA00022679"/>
    </source>
</evidence>
<dbReference type="InterPro" id="IPR001214">
    <property type="entry name" value="SET_dom"/>
</dbReference>